<sequence length="90" mass="9544">MEHPAGDELIEQGTGHRLVQAGRGRGAQHLTHVARAVEQGQPSPDRDGETGQDDRSGGVYADLEGVLVAEDAAEGGLHTWPHGRKVSTAW</sequence>
<feature type="region of interest" description="Disordered" evidence="1">
    <location>
        <begin position="21"/>
        <end position="59"/>
    </location>
</feature>
<dbReference type="RefSeq" id="WP_175592626.1">
    <property type="nucleotide sequence ID" value="NZ_JABWGN010000011.1"/>
</dbReference>
<organism evidence="2 3">
    <name type="scientific">Nonomuraea montanisoli</name>
    <dbReference type="NCBI Taxonomy" id="2741721"/>
    <lineage>
        <taxon>Bacteria</taxon>
        <taxon>Bacillati</taxon>
        <taxon>Actinomycetota</taxon>
        <taxon>Actinomycetes</taxon>
        <taxon>Streptosporangiales</taxon>
        <taxon>Streptosporangiaceae</taxon>
        <taxon>Nonomuraea</taxon>
    </lineage>
</organism>
<feature type="compositionally biased region" description="Basic and acidic residues" evidence="1">
    <location>
        <begin position="44"/>
        <end position="56"/>
    </location>
</feature>
<reference evidence="2 3" key="1">
    <citation type="submission" date="2020-06" db="EMBL/GenBank/DDBJ databases">
        <title>Nonomuraea sp. SMC257, a novel actinomycete isolated from soil.</title>
        <authorList>
            <person name="Chanama M."/>
        </authorList>
    </citation>
    <scope>NUCLEOTIDE SEQUENCE [LARGE SCALE GENOMIC DNA]</scope>
    <source>
        <strain evidence="2 3">SMC257</strain>
    </source>
</reference>
<dbReference type="EMBL" id="JABWGN010000011">
    <property type="protein sequence ID" value="NUW35161.1"/>
    <property type="molecule type" value="Genomic_DNA"/>
</dbReference>
<gene>
    <name evidence="2" type="ORF">HTZ77_27560</name>
</gene>
<accession>A0A7Y6M611</accession>
<evidence type="ECO:0000313" key="3">
    <source>
        <dbReference type="Proteomes" id="UP000586042"/>
    </source>
</evidence>
<dbReference type="Proteomes" id="UP000586042">
    <property type="component" value="Unassembled WGS sequence"/>
</dbReference>
<protein>
    <submittedName>
        <fullName evidence="2">Uncharacterized protein</fullName>
    </submittedName>
</protein>
<evidence type="ECO:0000313" key="2">
    <source>
        <dbReference type="EMBL" id="NUW35161.1"/>
    </source>
</evidence>
<keyword evidence="3" id="KW-1185">Reference proteome</keyword>
<name>A0A7Y6M611_9ACTN</name>
<proteinExistence type="predicted"/>
<dbReference type="AlphaFoldDB" id="A0A7Y6M611"/>
<comment type="caution">
    <text evidence="2">The sequence shown here is derived from an EMBL/GenBank/DDBJ whole genome shotgun (WGS) entry which is preliminary data.</text>
</comment>
<evidence type="ECO:0000256" key="1">
    <source>
        <dbReference type="SAM" id="MobiDB-lite"/>
    </source>
</evidence>